<dbReference type="Proteomes" id="UP000230833">
    <property type="component" value="Unassembled WGS sequence"/>
</dbReference>
<evidence type="ECO:0000313" key="1">
    <source>
        <dbReference type="EMBL" id="PIR46860.1"/>
    </source>
</evidence>
<reference evidence="1 2" key="1">
    <citation type="submission" date="2017-09" db="EMBL/GenBank/DDBJ databases">
        <title>Depth-based differentiation of microbial function through sediment-hosted aquifers and enrichment of novel symbionts in the deep terrestrial subsurface.</title>
        <authorList>
            <person name="Probst A.J."/>
            <person name="Ladd B."/>
            <person name="Jarett J.K."/>
            <person name="Geller-Mcgrath D.E."/>
            <person name="Sieber C.M."/>
            <person name="Emerson J.B."/>
            <person name="Anantharaman K."/>
            <person name="Thomas B.C."/>
            <person name="Malmstrom R."/>
            <person name="Stieglmeier M."/>
            <person name="Klingl A."/>
            <person name="Woyke T."/>
            <person name="Ryan C.M."/>
            <person name="Banfield J.F."/>
        </authorList>
    </citation>
    <scope>NUCLEOTIDE SEQUENCE [LARGE SCALE GENOMIC DNA]</scope>
    <source>
        <strain evidence="1">CG10_big_fil_rev_8_21_14_0_10_45_14</strain>
    </source>
</reference>
<name>A0A2H0RK75_9BACT</name>
<dbReference type="EMBL" id="PCYL01000026">
    <property type="protein sequence ID" value="PIR46860.1"/>
    <property type="molecule type" value="Genomic_DNA"/>
</dbReference>
<dbReference type="AlphaFoldDB" id="A0A2H0RK75"/>
<organism evidence="1 2">
    <name type="scientific">Candidatus Vogelbacteria bacterium CG10_big_fil_rev_8_21_14_0_10_45_14</name>
    <dbReference type="NCBI Taxonomy" id="1975042"/>
    <lineage>
        <taxon>Bacteria</taxon>
        <taxon>Candidatus Vogeliibacteriota</taxon>
    </lineage>
</organism>
<sequence length="194" mass="20115">MFEAIKEGRLVGFADRSAEVEATILEDADRSVILGKVKEGIVDTGLAVGQRTAGAVLGYKLASAGVGEQAGVAVVSGGANTLMKKVLDFMPAPEAPEQMIVGWNTFGNILQTGKSLTAEGAHKVMGKSIDVVTENILGPVLGPLAGRVGTFFGTGALVGAGIGLYREYRRGSDNKTEMEKFVSQSDAVIGDAEI</sequence>
<comment type="caution">
    <text evidence="1">The sequence shown here is derived from an EMBL/GenBank/DDBJ whole genome shotgun (WGS) entry which is preliminary data.</text>
</comment>
<proteinExistence type="predicted"/>
<evidence type="ECO:0000313" key="2">
    <source>
        <dbReference type="Proteomes" id="UP000230833"/>
    </source>
</evidence>
<protein>
    <submittedName>
        <fullName evidence="1">Uncharacterized protein</fullName>
    </submittedName>
</protein>
<gene>
    <name evidence="1" type="ORF">COV07_02025</name>
</gene>
<accession>A0A2H0RK75</accession>